<feature type="region of interest" description="Disordered" evidence="1">
    <location>
        <begin position="522"/>
        <end position="592"/>
    </location>
</feature>
<organism evidence="2 3">
    <name type="scientific">Cryptococcus bacillisporus CA1873</name>
    <dbReference type="NCBI Taxonomy" id="1296111"/>
    <lineage>
        <taxon>Eukaryota</taxon>
        <taxon>Fungi</taxon>
        <taxon>Dikarya</taxon>
        <taxon>Basidiomycota</taxon>
        <taxon>Agaricomycotina</taxon>
        <taxon>Tremellomycetes</taxon>
        <taxon>Tremellales</taxon>
        <taxon>Cryptococcaceae</taxon>
        <taxon>Cryptococcus</taxon>
        <taxon>Cryptococcus gattii species complex</taxon>
    </lineage>
</organism>
<feature type="compositionally biased region" description="Basic residues" evidence="1">
    <location>
        <begin position="569"/>
        <end position="581"/>
    </location>
</feature>
<name>A0ABR5BJE0_CRYGA</name>
<evidence type="ECO:0000313" key="3">
    <source>
        <dbReference type="Proteomes" id="UP000053800"/>
    </source>
</evidence>
<gene>
    <name evidence="2" type="ORF">I314_00413</name>
</gene>
<keyword evidence="3" id="KW-1185">Reference proteome</keyword>
<dbReference type="EMBL" id="KN848889">
    <property type="protein sequence ID" value="KIR69303.1"/>
    <property type="molecule type" value="Genomic_DNA"/>
</dbReference>
<evidence type="ECO:0008006" key="4">
    <source>
        <dbReference type="Google" id="ProtNLM"/>
    </source>
</evidence>
<dbReference type="Proteomes" id="UP000053800">
    <property type="component" value="Unassembled WGS sequence"/>
</dbReference>
<evidence type="ECO:0000313" key="2">
    <source>
        <dbReference type="EMBL" id="KIR69303.1"/>
    </source>
</evidence>
<protein>
    <recommendedName>
        <fullName evidence="4">Adhesin domain-containing protein</fullName>
    </recommendedName>
</protein>
<accession>A0ABR5BJE0</accession>
<feature type="compositionally biased region" description="Gly residues" evidence="1">
    <location>
        <begin position="553"/>
        <end position="564"/>
    </location>
</feature>
<feature type="region of interest" description="Disordered" evidence="1">
    <location>
        <begin position="363"/>
        <end position="389"/>
    </location>
</feature>
<sequence length="604" mass="65783">MSALPVYHSAPTDEKRPISPIVEIGEFDPRNVHPAAVGFEGLHVGTPRNAFQVAKDKYIGLSKVKKALVALAVVWFALVISHQAARLTGGKHHHAHHASTEFDVKQWRNHSFHRFGHPAFLEDAPPGCDGDREDRAPEELSSVATVYQSIRVVESNDATKILSANASFPLELGRGKHFDLNFQGEGNVVISRAAEESEDSTVNVLVESTWSNEEADGVEMMSGEHSHALSVISSESSSHIIHLVLPVNKKRLPSISISSTKDLKLDIHPSIQDIHVGKLSVKSESGDIKLPTLAVNKLEAETVTGSVGGNFNVSKAFVIKTVTGNINATVHVVPLLPPHHKPNSSSPHPREREHGFHHFDAAHEKHKSPRSHHGEHMREKKHSRRRFHSEEKKSSWWSLDIFKSKKEKKPHHPPPPPVFIGAFSTSGNILLKVFGPPFISAETKAFSHTGDVEVAQGKTFHGFYEVGTFKGSYDVIVREDKVHKVLEQFITEEGGKQKGLVFTPKHNKTEDSIEKRHFRNADSFEGEFPPPPPGKGPDGPGGPPPGPPPPKGPGGSGGPGGPGGPHQPHGPHRPHGPHHPHGPPPPGHSSVFAHTDVGYVKIVL</sequence>
<proteinExistence type="predicted"/>
<feature type="compositionally biased region" description="Pro residues" evidence="1">
    <location>
        <begin position="528"/>
        <end position="552"/>
    </location>
</feature>
<evidence type="ECO:0000256" key="1">
    <source>
        <dbReference type="SAM" id="MobiDB-lite"/>
    </source>
</evidence>
<reference evidence="2 3" key="1">
    <citation type="submission" date="2015-01" db="EMBL/GenBank/DDBJ databases">
        <title>The Genome Sequence of Cryptococcus gattii CA1873.</title>
        <authorList>
            <consortium name="The Broad Institute Genomics Platform"/>
            <person name="Cuomo C."/>
            <person name="Litvintseva A."/>
            <person name="Chen Y."/>
            <person name="Heitman J."/>
            <person name="Sun S."/>
            <person name="Springer D."/>
            <person name="Dromer F."/>
            <person name="Young S."/>
            <person name="Zeng Q."/>
            <person name="Gargeya S."/>
            <person name="Abouelleil A."/>
            <person name="Alvarado L."/>
            <person name="Chapman S.B."/>
            <person name="Gainer-Dewar J."/>
            <person name="Goldberg J."/>
            <person name="Griggs A."/>
            <person name="Gujja S."/>
            <person name="Hansen M."/>
            <person name="Howarth C."/>
            <person name="Imamovic A."/>
            <person name="Larimer J."/>
            <person name="Murphy C."/>
            <person name="Naylor J."/>
            <person name="Pearson M."/>
            <person name="Priest M."/>
            <person name="Roberts A."/>
            <person name="Saif S."/>
            <person name="Shea T."/>
            <person name="Sykes S."/>
            <person name="Wortman J."/>
            <person name="Nusbaum C."/>
            <person name="Birren B."/>
        </authorList>
    </citation>
    <scope>NUCLEOTIDE SEQUENCE [LARGE SCALE GENOMIC DNA]</scope>
    <source>
        <strain evidence="2 3">CA1873</strain>
    </source>
</reference>